<keyword evidence="9" id="KW-1185">Reference proteome</keyword>
<accession>A0AAV5S3U2</accession>
<feature type="compositionally biased region" description="Low complexity" evidence="6">
    <location>
        <begin position="97"/>
        <end position="108"/>
    </location>
</feature>
<feature type="domain" description="PRP1 splicing factor N-terminal" evidence="7">
    <location>
        <begin position="50"/>
        <end position="166"/>
    </location>
</feature>
<gene>
    <name evidence="8" type="ORF">DAKH74_049720</name>
</gene>
<dbReference type="Proteomes" id="UP001377567">
    <property type="component" value="Unassembled WGS sequence"/>
</dbReference>
<dbReference type="EMBL" id="BTGD01000025">
    <property type="protein sequence ID" value="GMM58355.1"/>
    <property type="molecule type" value="Genomic_DNA"/>
</dbReference>
<dbReference type="SMART" id="SM00028">
    <property type="entry name" value="TPR"/>
    <property type="match status" value="5"/>
</dbReference>
<evidence type="ECO:0000256" key="3">
    <source>
        <dbReference type="ARBA" id="ARBA00022737"/>
    </source>
</evidence>
<dbReference type="AlphaFoldDB" id="A0AAV5S3U2"/>
<dbReference type="InterPro" id="IPR010491">
    <property type="entry name" value="PRP1_N"/>
</dbReference>
<keyword evidence="5" id="KW-0539">Nucleus</keyword>
<protein>
    <submittedName>
        <fullName evidence="8">U4/U6-U5 snRNP complex subunit</fullName>
    </submittedName>
</protein>
<evidence type="ECO:0000313" key="8">
    <source>
        <dbReference type="EMBL" id="GMM58355.1"/>
    </source>
</evidence>
<organism evidence="8 9">
    <name type="scientific">Maudiozyma humilis</name>
    <name type="common">Sour dough yeast</name>
    <name type="synonym">Kazachstania humilis</name>
    <dbReference type="NCBI Taxonomy" id="51915"/>
    <lineage>
        <taxon>Eukaryota</taxon>
        <taxon>Fungi</taxon>
        <taxon>Dikarya</taxon>
        <taxon>Ascomycota</taxon>
        <taxon>Saccharomycotina</taxon>
        <taxon>Saccharomycetes</taxon>
        <taxon>Saccharomycetales</taxon>
        <taxon>Saccharomycetaceae</taxon>
        <taxon>Maudiozyma</taxon>
    </lineage>
</organism>
<dbReference type="InterPro" id="IPR011990">
    <property type="entry name" value="TPR-like_helical_dom_sf"/>
</dbReference>
<dbReference type="PANTHER" id="PTHR11246">
    <property type="entry name" value="PRE-MRNA SPLICING FACTOR"/>
    <property type="match status" value="1"/>
</dbReference>
<dbReference type="PANTHER" id="PTHR11246:SF1">
    <property type="entry name" value="PRE-MRNA-PROCESSING FACTOR 6"/>
    <property type="match status" value="1"/>
</dbReference>
<feature type="region of interest" description="Disordered" evidence="6">
    <location>
        <begin position="222"/>
        <end position="247"/>
    </location>
</feature>
<reference evidence="8 9" key="1">
    <citation type="journal article" date="2023" name="Elife">
        <title>Identification of key yeast species and microbe-microbe interactions impacting larval growth of Drosophila in the wild.</title>
        <authorList>
            <person name="Mure A."/>
            <person name="Sugiura Y."/>
            <person name="Maeda R."/>
            <person name="Honda K."/>
            <person name="Sakurai N."/>
            <person name="Takahashi Y."/>
            <person name="Watada M."/>
            <person name="Katoh T."/>
            <person name="Gotoh A."/>
            <person name="Gotoh Y."/>
            <person name="Taniguchi I."/>
            <person name="Nakamura K."/>
            <person name="Hayashi T."/>
            <person name="Katayama T."/>
            <person name="Uemura T."/>
            <person name="Hattori Y."/>
        </authorList>
    </citation>
    <scope>NUCLEOTIDE SEQUENCE [LARGE SCALE GENOMIC DNA]</scope>
    <source>
        <strain evidence="8 9">KH-74</strain>
    </source>
</reference>
<dbReference type="GO" id="GO:0071013">
    <property type="term" value="C:catalytic step 2 spliceosome"/>
    <property type="evidence" value="ECO:0007669"/>
    <property type="project" value="TreeGrafter"/>
</dbReference>
<evidence type="ECO:0000256" key="4">
    <source>
        <dbReference type="ARBA" id="ARBA00023187"/>
    </source>
</evidence>
<evidence type="ECO:0000313" key="9">
    <source>
        <dbReference type="Proteomes" id="UP001377567"/>
    </source>
</evidence>
<evidence type="ECO:0000256" key="6">
    <source>
        <dbReference type="SAM" id="MobiDB-lite"/>
    </source>
</evidence>
<feature type="region of interest" description="Disordered" evidence="6">
    <location>
        <begin position="1"/>
        <end position="136"/>
    </location>
</feature>
<evidence type="ECO:0000259" key="7">
    <source>
        <dbReference type="Pfam" id="PF06424"/>
    </source>
</evidence>
<feature type="compositionally biased region" description="Basic and acidic residues" evidence="6">
    <location>
        <begin position="1"/>
        <end position="12"/>
    </location>
</feature>
<keyword evidence="2" id="KW-0507">mRNA processing</keyword>
<sequence>MKKFKAQTELKPTKRPKGKRHIQRDPGTAHTPITLQRNKMERPAWLDQEPPKGYVAGVGRGATGFSTRGDKSKNKDRNNNGTGTRVPVRQHTDSSDENSAAFADAAEAQRVFSLIDAKRNGQGKAADKPGPTADKPGQFAALKRDLETVSAQQWLSLPAASDMTRRNKRLRLEEQLNRKTYAAPDSLAGGTLGGDGASARVDLARLTADREKLLQKSLDAARPLAAEPVENPSAPVETQNPDGEETARQRVLLRSYRRADPRNANAWLAAAQLEERCGRGSAARRLLAEACAHNPHSAELWLESVRVHALGPENDGKSVVAAALRFLPRSEALWLRAAELEARPADQYRVVRRALERVPESERLWELAVALEGSGPGRARVLAKALEFVPRSFALWRTLAEAQMLEGDCAGARQTLNRARKALSGDASASASASASALPRVWVLALRVEERADPNVPLERLCKMLRKGLAQCDNAVSFDGLLEIAREVEGAEPPSPRAVEAVAAVAVERAGKLAAEPSAVDSQPASLTKLFCLKHAALATPHRLSLWVALRGVCEKLGRMDALYASFDTVLFASGQALPPALAKLALVYAKVVWQHDGDVGGALRIVDRALALDPLGEHSSVLLAAKVKLLGQAGEYDAIGELFREHEGAVRSSPSLLYKQVNYLRFRGDTQPALDLLQQCIGAFPNDHKFRLQLAQLHESEGELQQAHDALSQGIKALQGKSGDASALALLYTERARLEEVPMGKPTRARATLDLALAHLSNGPGDTDAFVALTVARARLEVRAGNDAQARLLVDQALQQAGCAGSAALWAERLALLPPTARGASARKTAFRDALRATQSSAPVLLAVGRSLYADAQYAAAAKWCERAARAEPLLGDAWVWWARAESALGAAGGDPAGLARVQTGVAEAEPVHGAEWTRVSKAPATQYLAPGHILQRALSVPTA</sequence>
<evidence type="ECO:0000256" key="5">
    <source>
        <dbReference type="ARBA" id="ARBA00023242"/>
    </source>
</evidence>
<dbReference type="GO" id="GO:0000244">
    <property type="term" value="P:spliceosomal tri-snRNP complex assembly"/>
    <property type="evidence" value="ECO:0007669"/>
    <property type="project" value="TreeGrafter"/>
</dbReference>
<comment type="subcellular location">
    <subcellularLocation>
        <location evidence="1">Nucleus</location>
    </subcellularLocation>
</comment>
<dbReference type="InterPro" id="IPR045075">
    <property type="entry name" value="Syf1-like"/>
</dbReference>
<dbReference type="GO" id="GO:0046540">
    <property type="term" value="C:U4/U6 x U5 tri-snRNP complex"/>
    <property type="evidence" value="ECO:0007669"/>
    <property type="project" value="TreeGrafter"/>
</dbReference>
<comment type="caution">
    <text evidence="8">The sequence shown here is derived from an EMBL/GenBank/DDBJ whole genome shotgun (WGS) entry which is preliminary data.</text>
</comment>
<evidence type="ECO:0000256" key="1">
    <source>
        <dbReference type="ARBA" id="ARBA00004123"/>
    </source>
</evidence>
<feature type="compositionally biased region" description="Basic residues" evidence="6">
    <location>
        <begin position="13"/>
        <end position="22"/>
    </location>
</feature>
<evidence type="ECO:0000256" key="2">
    <source>
        <dbReference type="ARBA" id="ARBA00022664"/>
    </source>
</evidence>
<proteinExistence type="predicted"/>
<dbReference type="SUPFAM" id="SSF48452">
    <property type="entry name" value="TPR-like"/>
    <property type="match status" value="1"/>
</dbReference>
<dbReference type="Gene3D" id="1.25.40.10">
    <property type="entry name" value="Tetratricopeptide repeat domain"/>
    <property type="match status" value="2"/>
</dbReference>
<feature type="compositionally biased region" description="Basic and acidic residues" evidence="6">
    <location>
        <begin position="68"/>
        <end position="78"/>
    </location>
</feature>
<dbReference type="InterPro" id="IPR019734">
    <property type="entry name" value="TPR_rpt"/>
</dbReference>
<dbReference type="Pfam" id="PF13428">
    <property type="entry name" value="TPR_14"/>
    <property type="match status" value="1"/>
</dbReference>
<name>A0AAV5S3U2_MAUHU</name>
<dbReference type="SUPFAM" id="SSF81901">
    <property type="entry name" value="HCP-like"/>
    <property type="match status" value="1"/>
</dbReference>
<keyword evidence="3" id="KW-0677">Repeat</keyword>
<dbReference type="Pfam" id="PF06424">
    <property type="entry name" value="PRP1_N"/>
    <property type="match status" value="1"/>
</dbReference>
<keyword evidence="4" id="KW-0508">mRNA splicing</keyword>